<reference evidence="1 2" key="1">
    <citation type="submission" date="2020-08" db="EMBL/GenBank/DDBJ databases">
        <title>Genome public.</title>
        <authorList>
            <person name="Liu C."/>
            <person name="Sun Q."/>
        </authorList>
    </citation>
    <scope>NUCLEOTIDE SEQUENCE [LARGE SCALE GENOMIC DNA]</scope>
    <source>
        <strain evidence="1 2">27-44</strain>
    </source>
</reference>
<dbReference type="Proteomes" id="UP000633936">
    <property type="component" value="Unassembled WGS sequence"/>
</dbReference>
<dbReference type="EMBL" id="JACOQE010000001">
    <property type="protein sequence ID" value="MBC5739516.1"/>
    <property type="molecule type" value="Genomic_DNA"/>
</dbReference>
<name>A0ABR7HZ37_9FIRM</name>
<keyword evidence="2" id="KW-1185">Reference proteome</keyword>
<gene>
    <name evidence="1" type="ORF">H8Z79_03395</name>
</gene>
<sequence>MKKLLIFFLLRRRKEYFGIVRFRRKNYKIVIEEFVPASKWVNEALHKAEPEIK</sequence>
<organism evidence="1 2">
    <name type="scientific">Blautia intestinalis</name>
    <dbReference type="NCBI Taxonomy" id="2763028"/>
    <lineage>
        <taxon>Bacteria</taxon>
        <taxon>Bacillati</taxon>
        <taxon>Bacillota</taxon>
        <taxon>Clostridia</taxon>
        <taxon>Lachnospirales</taxon>
        <taxon>Lachnospiraceae</taxon>
        <taxon>Blautia</taxon>
    </lineage>
</organism>
<evidence type="ECO:0000313" key="2">
    <source>
        <dbReference type="Proteomes" id="UP000633936"/>
    </source>
</evidence>
<proteinExistence type="predicted"/>
<dbReference type="RefSeq" id="WP_187002682.1">
    <property type="nucleotide sequence ID" value="NZ_JACOQE010000001.1"/>
</dbReference>
<evidence type="ECO:0000313" key="1">
    <source>
        <dbReference type="EMBL" id="MBC5739516.1"/>
    </source>
</evidence>
<accession>A0ABR7HZ37</accession>
<protein>
    <submittedName>
        <fullName evidence="1">Uncharacterized protein</fullName>
    </submittedName>
</protein>
<comment type="caution">
    <text evidence="1">The sequence shown here is derived from an EMBL/GenBank/DDBJ whole genome shotgun (WGS) entry which is preliminary data.</text>
</comment>